<keyword evidence="5 8" id="KW-0812">Transmembrane</keyword>
<keyword evidence="4" id="KW-1003">Cell membrane</keyword>
<evidence type="ECO:0000256" key="2">
    <source>
        <dbReference type="ARBA" id="ARBA00009773"/>
    </source>
</evidence>
<feature type="transmembrane region" description="Helical" evidence="8">
    <location>
        <begin position="221"/>
        <end position="249"/>
    </location>
</feature>
<evidence type="ECO:0000256" key="6">
    <source>
        <dbReference type="ARBA" id="ARBA00022989"/>
    </source>
</evidence>
<comment type="subcellular location">
    <subcellularLocation>
        <location evidence="1">Cell membrane</location>
        <topology evidence="1">Multi-pass membrane protein</topology>
    </subcellularLocation>
</comment>
<gene>
    <name evidence="9" type="primary">ydiK</name>
    <name evidence="9" type="ORF">CCOS864_03791</name>
</gene>
<evidence type="ECO:0000256" key="7">
    <source>
        <dbReference type="ARBA" id="ARBA00023136"/>
    </source>
</evidence>
<keyword evidence="3" id="KW-0813">Transport</keyword>
<evidence type="ECO:0000256" key="4">
    <source>
        <dbReference type="ARBA" id="ARBA00022475"/>
    </source>
</evidence>
<sequence length="350" mass="37517">MPNNDRLLVQIILLALLGAGLWVMAPFISALLWGAILAYASWPLMRLLTRLLGGRETLAAGLLTTLWILLVALPLVWLGFNLADHIRDATAFVRDVQVDGLPDAPSWLGGVPLVGERLVGMWDTIDQQGAALLTTIKPYLGQVGNWLLARSAQIGSGILELTLSLVFVFFFYRDGPRLAAFVLRLLDRLIGERAEYYLDLVAGTVQRVVNGVIGTAAAQAVLALIGFLIAGVPGALVLGIVTFMLSLIPMGPPLAWVPATAWLAWQGEYGMAVFLGLWGTFIISGVDNVLKPYLISRGGNLPLVIVLLGVFGGLLAFGFIGLFIGPTLLAVAYSLLLDWSRSGPVAPPRT</sequence>
<feature type="transmembrane region" description="Helical" evidence="8">
    <location>
        <begin position="154"/>
        <end position="172"/>
    </location>
</feature>
<evidence type="ECO:0000313" key="9">
    <source>
        <dbReference type="EMBL" id="SUQ64330.1"/>
    </source>
</evidence>
<dbReference type="EMBL" id="UIDD01000010">
    <property type="protein sequence ID" value="SUQ64330.1"/>
    <property type="molecule type" value="Genomic_DNA"/>
</dbReference>
<dbReference type="PANTHER" id="PTHR21716">
    <property type="entry name" value="TRANSMEMBRANE PROTEIN"/>
    <property type="match status" value="1"/>
</dbReference>
<protein>
    <submittedName>
        <fullName evidence="9">UPF0118 inner membrane protein</fullName>
    </submittedName>
</protein>
<keyword evidence="6 8" id="KW-1133">Transmembrane helix</keyword>
<dbReference type="Proteomes" id="UP000255177">
    <property type="component" value="Unassembled WGS sequence"/>
</dbReference>
<dbReference type="GO" id="GO:0005886">
    <property type="term" value="C:plasma membrane"/>
    <property type="evidence" value="ECO:0007669"/>
    <property type="project" value="UniProtKB-SubCell"/>
</dbReference>
<keyword evidence="10" id="KW-1185">Reference proteome</keyword>
<dbReference type="PANTHER" id="PTHR21716:SF67">
    <property type="entry name" value="TRANSPORT PROTEIN YDIK-RELATED"/>
    <property type="match status" value="1"/>
</dbReference>
<organism evidence="9 10">
    <name type="scientific">Pseudomonas wadenswilerensis</name>
    <dbReference type="NCBI Taxonomy" id="1785161"/>
    <lineage>
        <taxon>Bacteria</taxon>
        <taxon>Pseudomonadati</taxon>
        <taxon>Pseudomonadota</taxon>
        <taxon>Gammaproteobacteria</taxon>
        <taxon>Pseudomonadales</taxon>
        <taxon>Pseudomonadaceae</taxon>
        <taxon>Pseudomonas</taxon>
    </lineage>
</organism>
<proteinExistence type="inferred from homology"/>
<keyword evidence="7 8" id="KW-0472">Membrane</keyword>
<evidence type="ECO:0000256" key="8">
    <source>
        <dbReference type="SAM" id="Phobius"/>
    </source>
</evidence>
<evidence type="ECO:0000256" key="3">
    <source>
        <dbReference type="ARBA" id="ARBA00022448"/>
    </source>
</evidence>
<dbReference type="InterPro" id="IPR002549">
    <property type="entry name" value="AI-2E-like"/>
</dbReference>
<evidence type="ECO:0000313" key="10">
    <source>
        <dbReference type="Proteomes" id="UP000255177"/>
    </source>
</evidence>
<evidence type="ECO:0000256" key="1">
    <source>
        <dbReference type="ARBA" id="ARBA00004651"/>
    </source>
</evidence>
<comment type="similarity">
    <text evidence="2">Belongs to the autoinducer-2 exporter (AI-2E) (TC 2.A.86) family.</text>
</comment>
<dbReference type="RefSeq" id="WP_115088498.1">
    <property type="nucleotide sequence ID" value="NZ_CBCSFG010000001.1"/>
</dbReference>
<dbReference type="Pfam" id="PF01594">
    <property type="entry name" value="AI-2E_transport"/>
    <property type="match status" value="1"/>
</dbReference>
<feature type="transmembrane region" description="Helical" evidence="8">
    <location>
        <begin position="269"/>
        <end position="290"/>
    </location>
</feature>
<feature type="transmembrane region" description="Helical" evidence="8">
    <location>
        <begin position="60"/>
        <end position="80"/>
    </location>
</feature>
<evidence type="ECO:0000256" key="5">
    <source>
        <dbReference type="ARBA" id="ARBA00022692"/>
    </source>
</evidence>
<dbReference type="AlphaFoldDB" id="A0A380T411"/>
<accession>A0A380T411</accession>
<name>A0A380T411_9PSED</name>
<feature type="transmembrane region" description="Helical" evidence="8">
    <location>
        <begin position="302"/>
        <end position="335"/>
    </location>
</feature>
<reference evidence="10" key="1">
    <citation type="submission" date="2018-07" db="EMBL/GenBank/DDBJ databases">
        <authorList>
            <person name="Blom J."/>
        </authorList>
    </citation>
    <scope>NUCLEOTIDE SEQUENCE [LARGE SCALE GENOMIC DNA]</scope>
    <source>
        <strain evidence="10">CCOS 864</strain>
    </source>
</reference>